<dbReference type="EMBL" id="KQ971354">
    <property type="protein sequence ID" value="EFA06953.1"/>
    <property type="molecule type" value="Genomic_DNA"/>
</dbReference>
<evidence type="ECO:0000313" key="1">
    <source>
        <dbReference type="EMBL" id="EFA06953.1"/>
    </source>
</evidence>
<dbReference type="Proteomes" id="UP000007266">
    <property type="component" value="Linkage group 7"/>
</dbReference>
<gene>
    <name evidence="1" type="primary">GLEAN_09908</name>
    <name evidence="1" type="ORF">TcasGA2_TC009908</name>
</gene>
<dbReference type="AlphaFoldDB" id="D6WQC5"/>
<proteinExistence type="predicted"/>
<protein>
    <submittedName>
        <fullName evidence="1">Uncharacterized protein</fullName>
    </submittedName>
</protein>
<name>D6WQC5_TRICA</name>
<accession>D6WQC5</accession>
<sequence length="172" mass="19218">MTITLMSVVLINNKSNYTIMAGGVYLARSKFYKLLLIVLILSLANIIQTTITTCMPTSRKISALVMECRYENHANSETIVIIVGKVSQVNKVSSRGAWRPKNSCQISWFSVLSLEGQNGQTDTENLHFRRSLQANVNRIKELIRHNRHMPTLGIAGISEGSARCGELELHET</sequence>
<dbReference type="HOGENOM" id="CLU_1557286_0_0_1"/>
<evidence type="ECO:0000313" key="2">
    <source>
        <dbReference type="Proteomes" id="UP000007266"/>
    </source>
</evidence>
<dbReference type="KEGG" id="tca:107398352"/>
<reference evidence="1 2" key="2">
    <citation type="journal article" date="2010" name="Nucleic Acids Res.">
        <title>BeetleBase in 2010: revisions to provide comprehensive genomic information for Tribolium castaneum.</title>
        <authorList>
            <person name="Kim H.S."/>
            <person name="Murphy T."/>
            <person name="Xia J."/>
            <person name="Caragea D."/>
            <person name="Park Y."/>
            <person name="Beeman R.W."/>
            <person name="Lorenzen M.D."/>
            <person name="Butcher S."/>
            <person name="Manak J.R."/>
            <person name="Brown S.J."/>
        </authorList>
    </citation>
    <scope>GENOME REANNOTATION</scope>
    <source>
        <strain evidence="1 2">Georgia GA2</strain>
    </source>
</reference>
<dbReference type="InParanoid" id="D6WQC5"/>
<organism evidence="1 2">
    <name type="scientific">Tribolium castaneum</name>
    <name type="common">Red flour beetle</name>
    <dbReference type="NCBI Taxonomy" id="7070"/>
    <lineage>
        <taxon>Eukaryota</taxon>
        <taxon>Metazoa</taxon>
        <taxon>Ecdysozoa</taxon>
        <taxon>Arthropoda</taxon>
        <taxon>Hexapoda</taxon>
        <taxon>Insecta</taxon>
        <taxon>Pterygota</taxon>
        <taxon>Neoptera</taxon>
        <taxon>Endopterygota</taxon>
        <taxon>Coleoptera</taxon>
        <taxon>Polyphaga</taxon>
        <taxon>Cucujiformia</taxon>
        <taxon>Tenebrionidae</taxon>
        <taxon>Tenebrionidae incertae sedis</taxon>
        <taxon>Tribolium</taxon>
    </lineage>
</organism>
<keyword evidence="2" id="KW-1185">Reference proteome</keyword>
<reference evidence="1 2" key="1">
    <citation type="journal article" date="2008" name="Nature">
        <title>The genome of the model beetle and pest Tribolium castaneum.</title>
        <authorList>
            <consortium name="Tribolium Genome Sequencing Consortium"/>
            <person name="Richards S."/>
            <person name="Gibbs R.A."/>
            <person name="Weinstock G.M."/>
            <person name="Brown S.J."/>
            <person name="Denell R."/>
            <person name="Beeman R.W."/>
            <person name="Gibbs R."/>
            <person name="Beeman R.W."/>
            <person name="Brown S.J."/>
            <person name="Bucher G."/>
            <person name="Friedrich M."/>
            <person name="Grimmelikhuijzen C.J."/>
            <person name="Klingler M."/>
            <person name="Lorenzen M."/>
            <person name="Richards S."/>
            <person name="Roth S."/>
            <person name="Schroder R."/>
            <person name="Tautz D."/>
            <person name="Zdobnov E.M."/>
            <person name="Muzny D."/>
            <person name="Gibbs R.A."/>
            <person name="Weinstock G.M."/>
            <person name="Attaway T."/>
            <person name="Bell S."/>
            <person name="Buhay C.J."/>
            <person name="Chandrabose M.N."/>
            <person name="Chavez D."/>
            <person name="Clerk-Blankenburg K.P."/>
            <person name="Cree A."/>
            <person name="Dao M."/>
            <person name="Davis C."/>
            <person name="Chacko J."/>
            <person name="Dinh H."/>
            <person name="Dugan-Rocha S."/>
            <person name="Fowler G."/>
            <person name="Garner T.T."/>
            <person name="Garnes J."/>
            <person name="Gnirke A."/>
            <person name="Hawes A."/>
            <person name="Hernandez J."/>
            <person name="Hines S."/>
            <person name="Holder M."/>
            <person name="Hume J."/>
            <person name="Jhangiani S.N."/>
            <person name="Joshi V."/>
            <person name="Khan Z.M."/>
            <person name="Jackson L."/>
            <person name="Kovar C."/>
            <person name="Kowis A."/>
            <person name="Lee S."/>
            <person name="Lewis L.R."/>
            <person name="Margolis J."/>
            <person name="Morgan M."/>
            <person name="Nazareth L.V."/>
            <person name="Nguyen N."/>
            <person name="Okwuonu G."/>
            <person name="Parker D."/>
            <person name="Richards S."/>
            <person name="Ruiz S.J."/>
            <person name="Santibanez J."/>
            <person name="Savard J."/>
            <person name="Scherer S.E."/>
            <person name="Schneider B."/>
            <person name="Sodergren E."/>
            <person name="Tautz D."/>
            <person name="Vattahil S."/>
            <person name="Villasana D."/>
            <person name="White C.S."/>
            <person name="Wright R."/>
            <person name="Park Y."/>
            <person name="Beeman R.W."/>
            <person name="Lord J."/>
            <person name="Oppert B."/>
            <person name="Lorenzen M."/>
            <person name="Brown S."/>
            <person name="Wang L."/>
            <person name="Savard J."/>
            <person name="Tautz D."/>
            <person name="Richards S."/>
            <person name="Weinstock G."/>
            <person name="Gibbs R.A."/>
            <person name="Liu Y."/>
            <person name="Worley K."/>
            <person name="Weinstock G."/>
            <person name="Elsik C.G."/>
            <person name="Reese J.T."/>
            <person name="Elhaik E."/>
            <person name="Landan G."/>
            <person name="Graur D."/>
            <person name="Arensburger P."/>
            <person name="Atkinson P."/>
            <person name="Beeman R.W."/>
            <person name="Beidler J."/>
            <person name="Brown S.J."/>
            <person name="Demuth J.P."/>
            <person name="Drury D.W."/>
            <person name="Du Y.Z."/>
            <person name="Fujiwara H."/>
            <person name="Lorenzen M."/>
            <person name="Maselli V."/>
            <person name="Osanai M."/>
            <person name="Park Y."/>
            <person name="Robertson H.M."/>
            <person name="Tu Z."/>
            <person name="Wang J.J."/>
            <person name="Wang S."/>
            <person name="Richards S."/>
            <person name="Song H."/>
            <person name="Zhang L."/>
            <person name="Sodergren E."/>
            <person name="Werner D."/>
            <person name="Stanke M."/>
            <person name="Morgenstern B."/>
            <person name="Solovyev V."/>
            <person name="Kosarev P."/>
            <person name="Brown G."/>
            <person name="Chen H.C."/>
            <person name="Ermolaeva O."/>
            <person name="Hlavina W."/>
            <person name="Kapustin Y."/>
            <person name="Kiryutin B."/>
            <person name="Kitts P."/>
            <person name="Maglott D."/>
            <person name="Pruitt K."/>
            <person name="Sapojnikov V."/>
            <person name="Souvorov A."/>
            <person name="Mackey A.J."/>
            <person name="Waterhouse R.M."/>
            <person name="Wyder S."/>
            <person name="Zdobnov E.M."/>
            <person name="Zdobnov E.M."/>
            <person name="Wyder S."/>
            <person name="Kriventseva E.V."/>
            <person name="Kadowaki T."/>
            <person name="Bork P."/>
            <person name="Aranda M."/>
            <person name="Bao R."/>
            <person name="Beermann A."/>
            <person name="Berns N."/>
            <person name="Bolognesi R."/>
            <person name="Bonneton F."/>
            <person name="Bopp D."/>
            <person name="Brown S.J."/>
            <person name="Bucher G."/>
            <person name="Butts T."/>
            <person name="Chaumot A."/>
            <person name="Denell R.E."/>
            <person name="Ferrier D.E."/>
            <person name="Friedrich M."/>
            <person name="Gordon C.M."/>
            <person name="Jindra M."/>
            <person name="Klingler M."/>
            <person name="Lan Q."/>
            <person name="Lattorff H.M."/>
            <person name="Laudet V."/>
            <person name="von Levetsow C."/>
            <person name="Liu Z."/>
            <person name="Lutz R."/>
            <person name="Lynch J.A."/>
            <person name="da Fonseca R.N."/>
            <person name="Posnien N."/>
            <person name="Reuter R."/>
            <person name="Roth S."/>
            <person name="Savard J."/>
            <person name="Schinko J.B."/>
            <person name="Schmitt C."/>
            <person name="Schoppmeier M."/>
            <person name="Schroder R."/>
            <person name="Shippy T.D."/>
            <person name="Simonnet F."/>
            <person name="Marques-Souza H."/>
            <person name="Tautz D."/>
            <person name="Tomoyasu Y."/>
            <person name="Trauner J."/>
            <person name="Van der Zee M."/>
            <person name="Vervoort M."/>
            <person name="Wittkopp N."/>
            <person name="Wimmer E.A."/>
            <person name="Yang X."/>
            <person name="Jones A.K."/>
            <person name="Sattelle D.B."/>
            <person name="Ebert P.R."/>
            <person name="Nelson D."/>
            <person name="Scott J.G."/>
            <person name="Beeman R.W."/>
            <person name="Muthukrishnan S."/>
            <person name="Kramer K.J."/>
            <person name="Arakane Y."/>
            <person name="Beeman R.W."/>
            <person name="Zhu Q."/>
            <person name="Hogenkamp D."/>
            <person name="Dixit R."/>
            <person name="Oppert B."/>
            <person name="Jiang H."/>
            <person name="Zou Z."/>
            <person name="Marshall J."/>
            <person name="Elpidina E."/>
            <person name="Vinokurov K."/>
            <person name="Oppert C."/>
            <person name="Zou Z."/>
            <person name="Evans J."/>
            <person name="Lu Z."/>
            <person name="Zhao P."/>
            <person name="Sumathipala N."/>
            <person name="Altincicek B."/>
            <person name="Vilcinskas A."/>
            <person name="Williams M."/>
            <person name="Hultmark D."/>
            <person name="Hetru C."/>
            <person name="Jiang H."/>
            <person name="Grimmelikhuijzen C.J."/>
            <person name="Hauser F."/>
            <person name="Cazzamali G."/>
            <person name="Williamson M."/>
            <person name="Park Y."/>
            <person name="Li B."/>
            <person name="Tanaka Y."/>
            <person name="Predel R."/>
            <person name="Neupert S."/>
            <person name="Schachtner J."/>
            <person name="Verleyen P."/>
            <person name="Raible F."/>
            <person name="Bork P."/>
            <person name="Friedrich M."/>
            <person name="Walden K.K."/>
            <person name="Robertson H.M."/>
            <person name="Angeli S."/>
            <person name="Foret S."/>
            <person name="Bucher G."/>
            <person name="Schuetz S."/>
            <person name="Maleszka R."/>
            <person name="Wimmer E.A."/>
            <person name="Beeman R.W."/>
            <person name="Lorenzen M."/>
            <person name="Tomoyasu Y."/>
            <person name="Miller S.C."/>
            <person name="Grossmann D."/>
            <person name="Bucher G."/>
        </authorList>
    </citation>
    <scope>NUCLEOTIDE SEQUENCE [LARGE SCALE GENOMIC DNA]</scope>
    <source>
        <strain evidence="1 2">Georgia GA2</strain>
    </source>
</reference>